<feature type="region of interest" description="Disordered" evidence="1">
    <location>
        <begin position="1"/>
        <end position="23"/>
    </location>
</feature>
<keyword evidence="3" id="KW-1185">Reference proteome</keyword>
<evidence type="ECO:0000313" key="2">
    <source>
        <dbReference type="EMBL" id="KAK2580364.1"/>
    </source>
</evidence>
<dbReference type="InterPro" id="IPR001969">
    <property type="entry name" value="Aspartic_peptidase_AS"/>
</dbReference>
<dbReference type="SUPFAM" id="SSF50630">
    <property type="entry name" value="Acid proteases"/>
    <property type="match status" value="1"/>
</dbReference>
<dbReference type="Proteomes" id="UP001258017">
    <property type="component" value="Unassembled WGS sequence"/>
</dbReference>
<feature type="compositionally biased region" description="Basic and acidic residues" evidence="1">
    <location>
        <begin position="10"/>
        <end position="23"/>
    </location>
</feature>
<feature type="compositionally biased region" description="Basic residues" evidence="1">
    <location>
        <begin position="176"/>
        <end position="188"/>
    </location>
</feature>
<dbReference type="Gene3D" id="2.40.70.10">
    <property type="entry name" value="Acid Proteases"/>
    <property type="match status" value="1"/>
</dbReference>
<protein>
    <submittedName>
        <fullName evidence="2">Uncharacterized protein</fullName>
    </submittedName>
</protein>
<name>A0AAD9RIG0_9HYME</name>
<reference evidence="2" key="1">
    <citation type="submission" date="2021-08" db="EMBL/GenBank/DDBJ databases">
        <authorList>
            <person name="Misof B."/>
            <person name="Oliver O."/>
            <person name="Podsiadlowski L."/>
            <person name="Donath A."/>
            <person name="Peters R."/>
            <person name="Mayer C."/>
            <person name="Rust J."/>
            <person name="Gunkel S."/>
            <person name="Lesny P."/>
            <person name="Martin S."/>
            <person name="Oeyen J.P."/>
            <person name="Petersen M."/>
            <person name="Panagiotis P."/>
            <person name="Wilbrandt J."/>
            <person name="Tanja T."/>
        </authorList>
    </citation>
    <scope>NUCLEOTIDE SEQUENCE</scope>
    <source>
        <strain evidence="2">GBR_01_08_01A</strain>
        <tissue evidence="2">Thorax + abdomen</tissue>
    </source>
</reference>
<accession>A0AAD9RIG0</accession>
<evidence type="ECO:0000256" key="1">
    <source>
        <dbReference type="SAM" id="MobiDB-lite"/>
    </source>
</evidence>
<proteinExistence type="predicted"/>
<dbReference type="AlphaFoldDB" id="A0AAD9RIG0"/>
<organism evidence="2 3">
    <name type="scientific">Odynerus spinipes</name>
    <dbReference type="NCBI Taxonomy" id="1348599"/>
    <lineage>
        <taxon>Eukaryota</taxon>
        <taxon>Metazoa</taxon>
        <taxon>Ecdysozoa</taxon>
        <taxon>Arthropoda</taxon>
        <taxon>Hexapoda</taxon>
        <taxon>Insecta</taxon>
        <taxon>Pterygota</taxon>
        <taxon>Neoptera</taxon>
        <taxon>Endopterygota</taxon>
        <taxon>Hymenoptera</taxon>
        <taxon>Apocrita</taxon>
        <taxon>Aculeata</taxon>
        <taxon>Vespoidea</taxon>
        <taxon>Vespidae</taxon>
        <taxon>Eumeninae</taxon>
        <taxon>Odynerus</taxon>
    </lineage>
</organism>
<reference evidence="2" key="2">
    <citation type="journal article" date="2023" name="Commun. Biol.">
        <title>Intrasexual cuticular hydrocarbon dimorphism in a wasp sheds light on hydrocarbon biosynthesis genes in Hymenoptera.</title>
        <authorList>
            <person name="Moris V.C."/>
            <person name="Podsiadlowski L."/>
            <person name="Martin S."/>
            <person name="Oeyen J.P."/>
            <person name="Donath A."/>
            <person name="Petersen M."/>
            <person name="Wilbrandt J."/>
            <person name="Misof B."/>
            <person name="Liedtke D."/>
            <person name="Thamm M."/>
            <person name="Scheiner R."/>
            <person name="Schmitt T."/>
            <person name="Niehuis O."/>
        </authorList>
    </citation>
    <scope>NUCLEOTIDE SEQUENCE</scope>
    <source>
        <strain evidence="2">GBR_01_08_01A</strain>
    </source>
</reference>
<feature type="compositionally biased region" description="Polar residues" evidence="1">
    <location>
        <begin position="148"/>
        <end position="157"/>
    </location>
</feature>
<dbReference type="EMBL" id="JAIFRP010000058">
    <property type="protein sequence ID" value="KAK2580364.1"/>
    <property type="molecule type" value="Genomic_DNA"/>
</dbReference>
<dbReference type="GO" id="GO:0006508">
    <property type="term" value="P:proteolysis"/>
    <property type="evidence" value="ECO:0007669"/>
    <property type="project" value="InterPro"/>
</dbReference>
<comment type="caution">
    <text evidence="2">The sequence shown here is derived from an EMBL/GenBank/DDBJ whole genome shotgun (WGS) entry which is preliminary data.</text>
</comment>
<evidence type="ECO:0000313" key="3">
    <source>
        <dbReference type="Proteomes" id="UP001258017"/>
    </source>
</evidence>
<gene>
    <name evidence="2" type="ORF">KPH14_010607</name>
</gene>
<dbReference type="InterPro" id="IPR021109">
    <property type="entry name" value="Peptidase_aspartic_dom_sf"/>
</dbReference>
<sequence length="292" mass="33770">MRDLTQGFEARLENNRHESTKRDDNLRIQFQNRIIQIENVRRHEDVHEEIPNGPYRLVRQQRLPPQISHDEWMEQREASLYLGMLKPFKSPLPSFEGKSSDKSPKFLRELKRFTDAARLTDNELKFIITQALKGVNRTSAYVSRPLGTVNNSYNTRQPLDDRRSNDHSVDSSGRDNHKRPRVSARIRSTHVEASEEIETSNELESSALEKGENSSHHIIINTVFKDTRKELITEEDPKEPDYPNLRSLAVNVKIKGMKLRALIDTGSTITAMSEAWYNMNAQQLLKCPVLLI</sequence>
<dbReference type="GO" id="GO:0004190">
    <property type="term" value="F:aspartic-type endopeptidase activity"/>
    <property type="evidence" value="ECO:0007669"/>
    <property type="project" value="InterPro"/>
</dbReference>
<feature type="region of interest" description="Disordered" evidence="1">
    <location>
        <begin position="145"/>
        <end position="211"/>
    </location>
</feature>
<feature type="compositionally biased region" description="Basic and acidic residues" evidence="1">
    <location>
        <begin position="158"/>
        <end position="175"/>
    </location>
</feature>
<dbReference type="PROSITE" id="PS00141">
    <property type="entry name" value="ASP_PROTEASE"/>
    <property type="match status" value="1"/>
</dbReference>